<protein>
    <recommendedName>
        <fullName evidence="2">KIB1-4 beta-propeller domain-containing protein</fullName>
    </recommendedName>
</protein>
<feature type="domain" description="KIB1-4 beta-propeller" evidence="2">
    <location>
        <begin position="93"/>
        <end position="160"/>
    </location>
</feature>
<keyword evidence="4" id="KW-1185">Reference proteome</keyword>
<name>A0A2G5CY20_AQUCA</name>
<organism evidence="3 4">
    <name type="scientific">Aquilegia coerulea</name>
    <name type="common">Rocky mountain columbine</name>
    <dbReference type="NCBI Taxonomy" id="218851"/>
    <lineage>
        <taxon>Eukaryota</taxon>
        <taxon>Viridiplantae</taxon>
        <taxon>Streptophyta</taxon>
        <taxon>Embryophyta</taxon>
        <taxon>Tracheophyta</taxon>
        <taxon>Spermatophyta</taxon>
        <taxon>Magnoliopsida</taxon>
        <taxon>Ranunculales</taxon>
        <taxon>Ranunculaceae</taxon>
        <taxon>Thalictroideae</taxon>
        <taxon>Aquilegia</taxon>
    </lineage>
</organism>
<dbReference type="Pfam" id="PF03478">
    <property type="entry name" value="Beta-prop_KIB1-4"/>
    <property type="match status" value="2"/>
</dbReference>
<dbReference type="InterPro" id="IPR005174">
    <property type="entry name" value="KIB1-4_b-propeller"/>
</dbReference>
<dbReference type="Proteomes" id="UP000230069">
    <property type="component" value="Unassembled WGS sequence"/>
</dbReference>
<dbReference type="InterPro" id="IPR050942">
    <property type="entry name" value="F-box_BR-signaling"/>
</dbReference>
<sequence length="388" mass="44601">MADWSELPSDLLDLIARKVTKISDHLQYSAVCSSWRSVAIENRYHVLCKSFPKLVIPGETENSETRRCLEPIPDDRKYFNFCESINEKSSQKQLSVPHEYYCCGSSLGWLVLIDNSFEMQLFNPLSGVKFKLPSSRPRHYFLPQMKSSMPSTTLEVVILLILIAKQIVQYALPPPEEMYLWDLYLIELNGELYLAVRIVVHDSDYADYRQSVLHSDNDDDGDSGSEWDDGDGDNDGKDNESGNSDRSSDHESHEDDDDSDDDNQNDETDNESDSSDSIRRYRTMRFHVYKLEEGEEDGIKKWTRVKNIGDNAFFVGYNNSFSLQASDYFGCCKPNSIYFTTSKKPLPWMKPIRHDIGIFNLENKSVDSIFPVDSKPVIPPPFWFIPNL</sequence>
<feature type="compositionally biased region" description="Acidic residues" evidence="1">
    <location>
        <begin position="217"/>
        <end position="233"/>
    </location>
</feature>
<dbReference type="OrthoDB" id="667156at2759"/>
<reference evidence="3 4" key="1">
    <citation type="submission" date="2017-09" db="EMBL/GenBank/DDBJ databases">
        <title>WGS assembly of Aquilegia coerulea Goldsmith.</title>
        <authorList>
            <person name="Hodges S."/>
            <person name="Kramer E."/>
            <person name="Nordborg M."/>
            <person name="Tomkins J."/>
            <person name="Borevitz J."/>
            <person name="Derieg N."/>
            <person name="Yan J."/>
            <person name="Mihaltcheva S."/>
            <person name="Hayes R.D."/>
            <person name="Rokhsar D."/>
        </authorList>
    </citation>
    <scope>NUCLEOTIDE SEQUENCE [LARGE SCALE GENOMIC DNA]</scope>
    <source>
        <strain evidence="4">cv. Goldsmith</strain>
    </source>
</reference>
<proteinExistence type="predicted"/>
<evidence type="ECO:0000256" key="1">
    <source>
        <dbReference type="SAM" id="MobiDB-lite"/>
    </source>
</evidence>
<dbReference type="Gene3D" id="1.20.1280.50">
    <property type="match status" value="1"/>
</dbReference>
<feature type="compositionally biased region" description="Acidic residues" evidence="1">
    <location>
        <begin position="254"/>
        <end position="274"/>
    </location>
</feature>
<dbReference type="AlphaFoldDB" id="A0A2G5CY20"/>
<accession>A0A2G5CY20</accession>
<feature type="domain" description="KIB1-4 beta-propeller" evidence="2">
    <location>
        <begin position="172"/>
        <end position="360"/>
    </location>
</feature>
<dbReference type="EMBL" id="KZ305051">
    <property type="protein sequence ID" value="PIA36156.1"/>
    <property type="molecule type" value="Genomic_DNA"/>
</dbReference>
<feature type="region of interest" description="Disordered" evidence="1">
    <location>
        <begin position="212"/>
        <end position="277"/>
    </location>
</feature>
<gene>
    <name evidence="3" type="ORF">AQUCO_03400220v1</name>
</gene>
<dbReference type="PANTHER" id="PTHR44259">
    <property type="entry name" value="OS07G0183000 PROTEIN-RELATED"/>
    <property type="match status" value="1"/>
</dbReference>
<evidence type="ECO:0000313" key="3">
    <source>
        <dbReference type="EMBL" id="PIA36156.1"/>
    </source>
</evidence>
<dbReference type="InParanoid" id="A0A2G5CY20"/>
<evidence type="ECO:0000313" key="4">
    <source>
        <dbReference type="Proteomes" id="UP000230069"/>
    </source>
</evidence>
<dbReference type="PANTHER" id="PTHR44259:SF114">
    <property type="entry name" value="OS06G0707300 PROTEIN"/>
    <property type="match status" value="1"/>
</dbReference>
<dbReference type="STRING" id="218851.A0A2G5CY20"/>
<evidence type="ECO:0000259" key="2">
    <source>
        <dbReference type="Pfam" id="PF03478"/>
    </source>
</evidence>